<evidence type="ECO:0000313" key="1">
    <source>
        <dbReference type="EMBL" id="DAD71778.1"/>
    </source>
</evidence>
<sequence length="80" mass="8625">MSRYTDKDIRGYDNVPVEVAAEYLGIPPDRLRRILRSGTMPFLGGSTGSISGKVMYMVSPGGLVAYKNGTLLVTPIMEGS</sequence>
<proteinExistence type="predicted"/>
<organism evidence="1">
    <name type="scientific">Siphoviridae sp. cto6l14</name>
    <dbReference type="NCBI Taxonomy" id="2827590"/>
    <lineage>
        <taxon>Viruses</taxon>
        <taxon>Duplodnaviria</taxon>
        <taxon>Heunggongvirae</taxon>
        <taxon>Uroviricota</taxon>
        <taxon>Caudoviricetes</taxon>
    </lineage>
</organism>
<name>A0A8S5LPB9_9CAUD</name>
<accession>A0A8S5LPB9</accession>
<dbReference type="EMBL" id="BK015887">
    <property type="protein sequence ID" value="DAD71778.1"/>
    <property type="molecule type" value="Genomic_DNA"/>
</dbReference>
<protein>
    <submittedName>
        <fullName evidence="1">Pyocin activator protein PrtN</fullName>
    </submittedName>
</protein>
<reference evidence="1" key="1">
    <citation type="journal article" date="2021" name="Proc. Natl. Acad. Sci. U.S.A.">
        <title>A Catalog of Tens of Thousands of Viruses from Human Metagenomes Reveals Hidden Associations with Chronic Diseases.</title>
        <authorList>
            <person name="Tisza M.J."/>
            <person name="Buck C.B."/>
        </authorList>
    </citation>
    <scope>NUCLEOTIDE SEQUENCE</scope>
    <source>
        <strain evidence="1">Cto6l14</strain>
    </source>
</reference>